<dbReference type="STRING" id="1798650.A2945_05515"/>
<dbReference type="AlphaFoldDB" id="A0A1G2CD99"/>
<dbReference type="PANTHER" id="PTHR46648">
    <property type="entry name" value="HIT FAMILY PROTEIN 1"/>
    <property type="match status" value="1"/>
</dbReference>
<evidence type="ECO:0000256" key="2">
    <source>
        <dbReference type="PIRSR" id="PIRSR601310-3"/>
    </source>
</evidence>
<feature type="short sequence motif" description="Histidine triad motif" evidence="2 3">
    <location>
        <begin position="96"/>
        <end position="100"/>
    </location>
</feature>
<feature type="domain" description="HIT" evidence="4">
    <location>
        <begin position="4"/>
        <end position="111"/>
    </location>
</feature>
<dbReference type="CDD" id="cd01277">
    <property type="entry name" value="HINT_subgroup"/>
    <property type="match status" value="1"/>
</dbReference>
<dbReference type="Gene3D" id="3.30.428.10">
    <property type="entry name" value="HIT-like"/>
    <property type="match status" value="1"/>
</dbReference>
<feature type="active site" description="Tele-AMP-histidine intermediate" evidence="1">
    <location>
        <position position="98"/>
    </location>
</feature>
<evidence type="ECO:0000256" key="3">
    <source>
        <dbReference type="PROSITE-ProRule" id="PRU00464"/>
    </source>
</evidence>
<dbReference type="InterPro" id="IPR036265">
    <property type="entry name" value="HIT-like_sf"/>
</dbReference>
<gene>
    <name evidence="5" type="ORF">A2945_05515</name>
</gene>
<dbReference type="Pfam" id="PF01230">
    <property type="entry name" value="HIT"/>
    <property type="match status" value="1"/>
</dbReference>
<dbReference type="GO" id="GO:0009117">
    <property type="term" value="P:nucleotide metabolic process"/>
    <property type="evidence" value="ECO:0007669"/>
    <property type="project" value="TreeGrafter"/>
</dbReference>
<comment type="caution">
    <text evidence="5">The sequence shown here is derived from an EMBL/GenBank/DDBJ whole genome shotgun (WGS) entry which is preliminary data.</text>
</comment>
<dbReference type="EMBL" id="MHLA01000018">
    <property type="protein sequence ID" value="OGY99206.1"/>
    <property type="molecule type" value="Genomic_DNA"/>
</dbReference>
<name>A0A1G2CD99_9BACT</name>
<dbReference type="PROSITE" id="PS51084">
    <property type="entry name" value="HIT_2"/>
    <property type="match status" value="1"/>
</dbReference>
<dbReference type="PROSITE" id="PS00892">
    <property type="entry name" value="HIT_1"/>
    <property type="match status" value="1"/>
</dbReference>
<proteinExistence type="predicted"/>
<dbReference type="PANTHER" id="PTHR46648:SF1">
    <property type="entry name" value="ADENOSINE 5'-MONOPHOSPHORAMIDASE HNT1"/>
    <property type="match status" value="1"/>
</dbReference>
<protein>
    <recommendedName>
        <fullName evidence="4">HIT domain-containing protein</fullName>
    </recommendedName>
</protein>
<organism evidence="5 6">
    <name type="scientific">Candidatus Liptonbacteria bacterium RIFCSPLOWO2_01_FULL_52_25</name>
    <dbReference type="NCBI Taxonomy" id="1798650"/>
    <lineage>
        <taxon>Bacteria</taxon>
        <taxon>Candidatus Liptoniibacteriota</taxon>
    </lineage>
</organism>
<dbReference type="PRINTS" id="PR00332">
    <property type="entry name" value="HISTRIAD"/>
</dbReference>
<evidence type="ECO:0000256" key="1">
    <source>
        <dbReference type="PIRSR" id="PIRSR601310-1"/>
    </source>
</evidence>
<accession>A0A1G2CD99</accession>
<dbReference type="InterPro" id="IPR011146">
    <property type="entry name" value="HIT-like"/>
</dbReference>
<evidence type="ECO:0000259" key="4">
    <source>
        <dbReference type="PROSITE" id="PS51084"/>
    </source>
</evidence>
<evidence type="ECO:0000313" key="5">
    <source>
        <dbReference type="EMBL" id="OGY99206.1"/>
    </source>
</evidence>
<dbReference type="InterPro" id="IPR001310">
    <property type="entry name" value="Histidine_triad_HIT"/>
</dbReference>
<dbReference type="InterPro" id="IPR019808">
    <property type="entry name" value="Histidine_triad_CS"/>
</dbReference>
<reference evidence="5 6" key="1">
    <citation type="journal article" date="2016" name="Nat. Commun.">
        <title>Thousands of microbial genomes shed light on interconnected biogeochemical processes in an aquifer system.</title>
        <authorList>
            <person name="Anantharaman K."/>
            <person name="Brown C.T."/>
            <person name="Hug L.A."/>
            <person name="Sharon I."/>
            <person name="Castelle C.J."/>
            <person name="Probst A.J."/>
            <person name="Thomas B.C."/>
            <person name="Singh A."/>
            <person name="Wilkins M.J."/>
            <person name="Karaoz U."/>
            <person name="Brodie E.L."/>
            <person name="Williams K.H."/>
            <person name="Hubbard S.S."/>
            <person name="Banfield J.F."/>
        </authorList>
    </citation>
    <scope>NUCLEOTIDE SEQUENCE [LARGE SCALE GENOMIC DNA]</scope>
</reference>
<evidence type="ECO:0000313" key="6">
    <source>
        <dbReference type="Proteomes" id="UP000178880"/>
    </source>
</evidence>
<sequence>MDCTFCKIVAKQIPAYVVYEDDRAFAFLDIKPRSPGHTMVIPKYHSPNFLELPEAEVGPLFVAVKRVADMLVAKLTCDGITVGVNQGRASGQEVDHLHVHLMPRWHGDGGGPVQVVVNNPPKESVEEIARKLKS</sequence>
<dbReference type="Proteomes" id="UP000178880">
    <property type="component" value="Unassembled WGS sequence"/>
</dbReference>
<dbReference type="GO" id="GO:0003824">
    <property type="term" value="F:catalytic activity"/>
    <property type="evidence" value="ECO:0007669"/>
    <property type="project" value="InterPro"/>
</dbReference>
<dbReference type="InterPro" id="IPR039384">
    <property type="entry name" value="HINT"/>
</dbReference>
<dbReference type="SUPFAM" id="SSF54197">
    <property type="entry name" value="HIT-like"/>
    <property type="match status" value="1"/>
</dbReference>